<dbReference type="Gene3D" id="3.60.15.10">
    <property type="entry name" value="Ribonuclease Z/Hydroxyacylglutathione hydrolase-like"/>
    <property type="match status" value="1"/>
</dbReference>
<evidence type="ECO:0008006" key="3">
    <source>
        <dbReference type="Google" id="ProtNLM"/>
    </source>
</evidence>
<dbReference type="AlphaFoldDB" id="A0A1G2KMI0"/>
<dbReference type="PANTHER" id="PTHR39189">
    <property type="entry name" value="UPF0173 METAL-DEPENDENT HYDROLASE YTKL"/>
    <property type="match status" value="1"/>
</dbReference>
<evidence type="ECO:0000313" key="2">
    <source>
        <dbReference type="Proteomes" id="UP000177362"/>
    </source>
</evidence>
<sequence length="214" mass="23737">MVITWYGQACFKVQSGDLVLAIDPFGKEIGLTPPRFKADVVLVTHEHHDHNNVESIPEGAFVVRGPGEYEIKGVAVTGISTFHDTKEGKERGRNTIYVIEMEEMRLAHLGDFGEEKIRPETLEQIGEIDILFVPVGGTYTIDAEAAAEVVNAIEPRLVIPMHYAISGLKIKLDGPEQFLKEMGAKNLTPEDRLTLKRKDLSETESTRVVLLKTG</sequence>
<gene>
    <name evidence="1" type="ORF">A3C11_01845</name>
</gene>
<organism evidence="1 2">
    <name type="scientific">Candidatus Sungbacteria bacterium RIFCSPHIGHO2_02_FULL_49_12</name>
    <dbReference type="NCBI Taxonomy" id="1802271"/>
    <lineage>
        <taxon>Bacteria</taxon>
        <taxon>Candidatus Sungiibacteriota</taxon>
    </lineage>
</organism>
<reference evidence="1 2" key="1">
    <citation type="journal article" date="2016" name="Nat. Commun.">
        <title>Thousands of microbial genomes shed light on interconnected biogeochemical processes in an aquifer system.</title>
        <authorList>
            <person name="Anantharaman K."/>
            <person name="Brown C.T."/>
            <person name="Hug L.A."/>
            <person name="Sharon I."/>
            <person name="Castelle C.J."/>
            <person name="Probst A.J."/>
            <person name="Thomas B.C."/>
            <person name="Singh A."/>
            <person name="Wilkins M.J."/>
            <person name="Karaoz U."/>
            <person name="Brodie E.L."/>
            <person name="Williams K.H."/>
            <person name="Hubbard S.S."/>
            <person name="Banfield J.F."/>
        </authorList>
    </citation>
    <scope>NUCLEOTIDE SEQUENCE [LARGE SCALE GENOMIC DNA]</scope>
</reference>
<dbReference type="InterPro" id="IPR036866">
    <property type="entry name" value="RibonucZ/Hydroxyglut_hydro"/>
</dbReference>
<accession>A0A1G2KMI0</accession>
<name>A0A1G2KMI0_9BACT</name>
<dbReference type="EMBL" id="MHQJ01000041">
    <property type="protein sequence ID" value="OHA00626.1"/>
    <property type="molecule type" value="Genomic_DNA"/>
</dbReference>
<proteinExistence type="predicted"/>
<evidence type="ECO:0000313" key="1">
    <source>
        <dbReference type="EMBL" id="OHA00626.1"/>
    </source>
</evidence>
<dbReference type="SUPFAM" id="SSF56281">
    <property type="entry name" value="Metallo-hydrolase/oxidoreductase"/>
    <property type="match status" value="1"/>
</dbReference>
<dbReference type="STRING" id="1802271.A3C11_01845"/>
<dbReference type="Proteomes" id="UP000177362">
    <property type="component" value="Unassembled WGS sequence"/>
</dbReference>
<dbReference type="PANTHER" id="PTHR39189:SF1">
    <property type="entry name" value="UPF0173 METAL-DEPENDENT HYDROLASE YTKL"/>
    <property type="match status" value="1"/>
</dbReference>
<comment type="caution">
    <text evidence="1">The sequence shown here is derived from an EMBL/GenBank/DDBJ whole genome shotgun (WGS) entry which is preliminary data.</text>
</comment>
<dbReference type="Pfam" id="PF13483">
    <property type="entry name" value="Lactamase_B_3"/>
    <property type="match status" value="1"/>
</dbReference>
<protein>
    <recommendedName>
        <fullName evidence="3">Lactamase</fullName>
    </recommendedName>
</protein>